<protein>
    <submittedName>
        <fullName evidence="1">Uncharacterized protein</fullName>
    </submittedName>
</protein>
<accession>A0A6S7ITH9</accession>
<dbReference type="EMBL" id="CACRXK020012068">
    <property type="protein sequence ID" value="CAB4022635.1"/>
    <property type="molecule type" value="Genomic_DNA"/>
</dbReference>
<gene>
    <name evidence="1" type="ORF">PACLA_8A031668</name>
</gene>
<dbReference type="OrthoDB" id="10064489at2759"/>
<organism evidence="1 2">
    <name type="scientific">Paramuricea clavata</name>
    <name type="common">Red gorgonian</name>
    <name type="synonym">Violescent sea-whip</name>
    <dbReference type="NCBI Taxonomy" id="317549"/>
    <lineage>
        <taxon>Eukaryota</taxon>
        <taxon>Metazoa</taxon>
        <taxon>Cnidaria</taxon>
        <taxon>Anthozoa</taxon>
        <taxon>Octocorallia</taxon>
        <taxon>Malacalcyonacea</taxon>
        <taxon>Plexauridae</taxon>
        <taxon>Paramuricea</taxon>
    </lineage>
</organism>
<evidence type="ECO:0000313" key="1">
    <source>
        <dbReference type="EMBL" id="CAB4022635.1"/>
    </source>
</evidence>
<proteinExistence type="predicted"/>
<dbReference type="PANTHER" id="PTHR33050">
    <property type="entry name" value="REVERSE TRANSCRIPTASE DOMAIN-CONTAINING PROTEIN"/>
    <property type="match status" value="1"/>
</dbReference>
<dbReference type="Proteomes" id="UP001152795">
    <property type="component" value="Unassembled WGS sequence"/>
</dbReference>
<dbReference type="AlphaFoldDB" id="A0A6S7ITH9"/>
<name>A0A6S7ITH9_PARCT</name>
<sequence length="209" mass="23687">MPPFDSTCQQSLTNMLSTFETINIPIAQGKTQGPSQVLEFMGILLDTIKMQARLPADKIERLHAIFGQFQHRKSCTLKELQSLIGTLNFACKVVPPGRPFLQRMVALTRNVKKQHHHIKLNSGFFQDLQMWKEFLLNWNGANFFLSSEWHDSNTLDMHTDASGTLGFGGIFGTKWFQGRWKPHQKLGQPGISISWQELFAIVVACQTVA</sequence>
<dbReference type="SUPFAM" id="SSF56672">
    <property type="entry name" value="DNA/RNA polymerases"/>
    <property type="match status" value="1"/>
</dbReference>
<reference evidence="1" key="1">
    <citation type="submission" date="2020-04" db="EMBL/GenBank/DDBJ databases">
        <authorList>
            <person name="Alioto T."/>
            <person name="Alioto T."/>
            <person name="Gomez Garrido J."/>
        </authorList>
    </citation>
    <scope>NUCLEOTIDE SEQUENCE</scope>
    <source>
        <strain evidence="1">A484AB</strain>
    </source>
</reference>
<evidence type="ECO:0000313" key="2">
    <source>
        <dbReference type="Proteomes" id="UP001152795"/>
    </source>
</evidence>
<comment type="caution">
    <text evidence="1">The sequence shown here is derived from an EMBL/GenBank/DDBJ whole genome shotgun (WGS) entry which is preliminary data.</text>
</comment>
<dbReference type="InterPro" id="IPR052055">
    <property type="entry name" value="Hepadnavirus_pol/RT"/>
</dbReference>
<keyword evidence="2" id="KW-1185">Reference proteome</keyword>
<dbReference type="InterPro" id="IPR043502">
    <property type="entry name" value="DNA/RNA_pol_sf"/>
</dbReference>
<dbReference type="PANTHER" id="PTHR33050:SF8">
    <property type="entry name" value="REVERSE TRANSCRIPTASE DOMAIN-CONTAINING PROTEIN"/>
    <property type="match status" value="1"/>
</dbReference>